<dbReference type="InterPro" id="IPR050229">
    <property type="entry name" value="GlpE_sulfurtransferase"/>
</dbReference>
<gene>
    <name evidence="2" type="ORF">IU449_08245</name>
</gene>
<dbReference type="Pfam" id="PF00581">
    <property type="entry name" value="Rhodanese"/>
    <property type="match status" value="1"/>
</dbReference>
<dbReference type="Proteomes" id="UP000707731">
    <property type="component" value="Unassembled WGS sequence"/>
</dbReference>
<dbReference type="InterPro" id="IPR001763">
    <property type="entry name" value="Rhodanese-like_dom"/>
</dbReference>
<dbReference type="SUPFAM" id="SSF52821">
    <property type="entry name" value="Rhodanese/Cell cycle control phosphatase"/>
    <property type="match status" value="1"/>
</dbReference>
<dbReference type="SMART" id="SM00450">
    <property type="entry name" value="RHOD"/>
    <property type="match status" value="1"/>
</dbReference>
<dbReference type="PROSITE" id="PS50206">
    <property type="entry name" value="RHODANESE_3"/>
    <property type="match status" value="1"/>
</dbReference>
<reference evidence="2 3" key="1">
    <citation type="submission" date="2020-10" db="EMBL/GenBank/DDBJ databases">
        <title>Identification of Nocardia species via Next-generation sequencing and recognition of intraspecies genetic diversity.</title>
        <authorList>
            <person name="Li P."/>
            <person name="Li P."/>
            <person name="Lu B."/>
        </authorList>
    </citation>
    <scope>NUCLEOTIDE SEQUENCE [LARGE SCALE GENOMIC DNA]</scope>
    <source>
        <strain evidence="2 3">BJ06-0143</strain>
    </source>
</reference>
<accession>A0ABS0D9L9</accession>
<keyword evidence="3" id="KW-1185">Reference proteome</keyword>
<sequence length="109" mass="11546">MKEIDTVAFARAWESGAAVLDVREDFEYAQAHVPRTVWIPLGQLAERLADVPSGEIVYVICASGNRSKQGARILESAGRTAVSVAGGTAAWLLAGHPVERGLTAVGDRS</sequence>
<organism evidence="2 3">
    <name type="scientific">Nocardia higoensis</name>
    <dbReference type="NCBI Taxonomy" id="228599"/>
    <lineage>
        <taxon>Bacteria</taxon>
        <taxon>Bacillati</taxon>
        <taxon>Actinomycetota</taxon>
        <taxon>Actinomycetes</taxon>
        <taxon>Mycobacteriales</taxon>
        <taxon>Nocardiaceae</taxon>
        <taxon>Nocardia</taxon>
    </lineage>
</organism>
<dbReference type="Gene3D" id="3.40.250.10">
    <property type="entry name" value="Rhodanese-like domain"/>
    <property type="match status" value="1"/>
</dbReference>
<dbReference type="PANTHER" id="PTHR43031:SF1">
    <property type="entry name" value="PYRIDINE NUCLEOTIDE-DISULPHIDE OXIDOREDUCTASE"/>
    <property type="match status" value="1"/>
</dbReference>
<proteinExistence type="predicted"/>
<evidence type="ECO:0000313" key="2">
    <source>
        <dbReference type="EMBL" id="MBF6354528.1"/>
    </source>
</evidence>
<dbReference type="PANTHER" id="PTHR43031">
    <property type="entry name" value="FAD-DEPENDENT OXIDOREDUCTASE"/>
    <property type="match status" value="1"/>
</dbReference>
<evidence type="ECO:0000313" key="3">
    <source>
        <dbReference type="Proteomes" id="UP000707731"/>
    </source>
</evidence>
<dbReference type="EMBL" id="JADLQN010000001">
    <property type="protein sequence ID" value="MBF6354528.1"/>
    <property type="molecule type" value="Genomic_DNA"/>
</dbReference>
<dbReference type="CDD" id="cd00158">
    <property type="entry name" value="RHOD"/>
    <property type="match status" value="1"/>
</dbReference>
<dbReference type="InterPro" id="IPR036873">
    <property type="entry name" value="Rhodanese-like_dom_sf"/>
</dbReference>
<evidence type="ECO:0000259" key="1">
    <source>
        <dbReference type="PROSITE" id="PS50206"/>
    </source>
</evidence>
<protein>
    <submittedName>
        <fullName evidence="2">Rhodanese-like domain-containing protein</fullName>
    </submittedName>
</protein>
<dbReference type="RefSeq" id="WP_195001282.1">
    <property type="nucleotide sequence ID" value="NZ_JADLQN010000001.1"/>
</dbReference>
<comment type="caution">
    <text evidence="2">The sequence shown here is derived from an EMBL/GenBank/DDBJ whole genome shotgun (WGS) entry which is preliminary data.</text>
</comment>
<name>A0ABS0D9L9_9NOCA</name>
<feature type="domain" description="Rhodanese" evidence="1">
    <location>
        <begin position="16"/>
        <end position="100"/>
    </location>
</feature>